<keyword evidence="2" id="KW-0560">Oxidoreductase</keyword>
<dbReference type="InterPro" id="IPR036188">
    <property type="entry name" value="FAD/NAD-bd_sf"/>
</dbReference>
<dbReference type="InterPro" id="IPR027477">
    <property type="entry name" value="Succ_DH/fumarate_Rdtase_cat_sf"/>
</dbReference>
<dbReference type="InterPro" id="IPR003953">
    <property type="entry name" value="FAD-dep_OxRdtase_2_FAD-bd"/>
</dbReference>
<gene>
    <name evidence="5" type="ORF">QPX54_07815</name>
</gene>
<proteinExistence type="predicted"/>
<dbReference type="EMBL" id="JASNVP010000006">
    <property type="protein sequence ID" value="MDK4326407.1"/>
    <property type="molecule type" value="Genomic_DNA"/>
</dbReference>
<comment type="caution">
    <text evidence="5">The sequence shown here is derived from an EMBL/GenBank/DDBJ whole genome shotgun (WGS) entry which is preliminary data.</text>
</comment>
<dbReference type="PIRSF" id="PIRSF036654">
    <property type="entry name" value="UCP036654"/>
    <property type="match status" value="1"/>
</dbReference>
<feature type="domain" description="FAD-dependent oxidoreductase 2 FAD-binding" evidence="4">
    <location>
        <begin position="30"/>
        <end position="559"/>
    </location>
</feature>
<evidence type="ECO:0000313" key="6">
    <source>
        <dbReference type="Proteomes" id="UP001226160"/>
    </source>
</evidence>
<dbReference type="PANTHER" id="PTHR43260:SF1">
    <property type="entry name" value="KSDD-LIKE STEROID DEHYDROGENASE RV0785"/>
    <property type="match status" value="1"/>
</dbReference>
<dbReference type="SUPFAM" id="SSF51905">
    <property type="entry name" value="FAD/NAD(P)-binding domain"/>
    <property type="match status" value="1"/>
</dbReference>
<evidence type="ECO:0000256" key="2">
    <source>
        <dbReference type="ARBA" id="ARBA00023002"/>
    </source>
</evidence>
<dbReference type="NCBIfam" id="NF009472">
    <property type="entry name" value="PRK12834.1"/>
    <property type="match status" value="1"/>
</dbReference>
<dbReference type="AlphaFoldDB" id="A0AAP4F6P6"/>
<feature type="region of interest" description="Disordered" evidence="3">
    <location>
        <begin position="1"/>
        <end position="23"/>
    </location>
</feature>
<accession>A0AAP4F6P6</accession>
<evidence type="ECO:0000313" key="5">
    <source>
        <dbReference type="EMBL" id="MDK4326407.1"/>
    </source>
</evidence>
<sequence>MTYVTFDTSSQSNPKETSTETSTDSCTVPIVVVGSGLAGMVAAYEALQGGKQVVILDQENRNNLGGQAFWSLGGLFYVGSPEQKLMRVSDSYELAWRDWVNSADYDDAPHDRWPKAWGQAYVQFAAGEKREYLKKLGLNVLPTIGWAERGSGDASGHGNSVPRFHLTWGTGPEVVRVFREPLERAEAAGQLSWRFRHRMEGLIQDESGQVTGVRGVELVTDDALPRGQASSREVVREFQLDAASVVIATGGIGGNLAKVRASWPSERWGPCPDDLVAVVPAHVDGSGIDVAKHAGANLVNTDRMWHYPEGMHNWDSIWPHHGIRIIPGPSSLWLDATGKRLPTNLFPGSDNLAALSHIGKTGHGYSWFLLNSTIADKEFIFSGSEQNPDLTQKTIRQLASKLGPTTHPAVQAFKDHGVDWVIADNLDELTAKMAALADDGLLDRERVARTVADRDSQLDNPFSKDAQVNYLRTARKFLGDKIVRAAAPHKLADAKHGPLIAVRLQVLTRKTLGGLETDLSGRCLDSDGNIIPGLFACGKAAGFGGGGMHGKNALEGTFLGGCIHSGKRVGEALAINK</sequence>
<evidence type="ECO:0000256" key="1">
    <source>
        <dbReference type="ARBA" id="ARBA00022630"/>
    </source>
</evidence>
<keyword evidence="1" id="KW-0285">Flavoprotein</keyword>
<dbReference type="Gene3D" id="3.90.700.10">
    <property type="entry name" value="Succinate dehydrogenase/fumarate reductase flavoprotein, catalytic domain"/>
    <property type="match status" value="1"/>
</dbReference>
<dbReference type="PANTHER" id="PTHR43260">
    <property type="entry name" value="3-KETOSTEROID-DELTA-1-DEHYDROGENASE"/>
    <property type="match status" value="1"/>
</dbReference>
<organism evidence="5 6">
    <name type="scientific">Corynebacterium propinquum</name>
    <dbReference type="NCBI Taxonomy" id="43769"/>
    <lineage>
        <taxon>Bacteria</taxon>
        <taxon>Bacillati</taxon>
        <taxon>Actinomycetota</taxon>
        <taxon>Actinomycetes</taxon>
        <taxon>Mycobacteriales</taxon>
        <taxon>Corynebacteriaceae</taxon>
        <taxon>Corynebacterium</taxon>
    </lineage>
</organism>
<dbReference type="Gene3D" id="3.50.50.60">
    <property type="entry name" value="FAD/NAD(P)-binding domain"/>
    <property type="match status" value="1"/>
</dbReference>
<protein>
    <submittedName>
        <fullName evidence="5">FAD-binding dehydrogenase</fullName>
    </submittedName>
</protein>
<dbReference type="Proteomes" id="UP001226160">
    <property type="component" value="Unassembled WGS sequence"/>
</dbReference>
<dbReference type="InterPro" id="IPR014614">
    <property type="entry name" value="KsdD_DH"/>
</dbReference>
<dbReference type="Pfam" id="PF00890">
    <property type="entry name" value="FAD_binding_2"/>
    <property type="match status" value="1"/>
</dbReference>
<reference evidence="5" key="1">
    <citation type="submission" date="2023-05" db="EMBL/GenBank/DDBJ databases">
        <title>Metabolic capabilities are highly conserved among human nasal-associated Corynebacterium species in pangenomic analyses.</title>
        <authorList>
            <person name="Tran T.H."/>
            <person name="Roberts A.Q."/>
            <person name="Escapa I.F."/>
            <person name="Gao W."/>
            <person name="Conlan S."/>
            <person name="Kong H."/>
            <person name="Segre J.A."/>
            <person name="Kelly M.S."/>
            <person name="Lemon K.P."/>
        </authorList>
    </citation>
    <scope>NUCLEOTIDE SEQUENCE</scope>
    <source>
        <strain evidence="5">KPL2654</strain>
    </source>
</reference>
<dbReference type="GO" id="GO:0033765">
    <property type="term" value="F:steroid dehydrogenase activity, acting on the CH-CH group of donors"/>
    <property type="evidence" value="ECO:0007669"/>
    <property type="project" value="UniProtKB-ARBA"/>
</dbReference>
<evidence type="ECO:0000259" key="4">
    <source>
        <dbReference type="Pfam" id="PF00890"/>
    </source>
</evidence>
<feature type="compositionally biased region" description="Polar residues" evidence="3">
    <location>
        <begin position="1"/>
        <end position="15"/>
    </location>
</feature>
<name>A0AAP4F6P6_9CORY</name>
<evidence type="ECO:0000256" key="3">
    <source>
        <dbReference type="SAM" id="MobiDB-lite"/>
    </source>
</evidence>